<dbReference type="RefSeq" id="WP_206722533.1">
    <property type="nucleotide sequence ID" value="NZ_CP071090.1"/>
</dbReference>
<proteinExistence type="predicted"/>
<evidence type="ECO:0000313" key="3">
    <source>
        <dbReference type="Proteomes" id="UP000662747"/>
    </source>
</evidence>
<feature type="chain" id="PRO_5045894714" description="Big-1 domain-containing protein" evidence="1">
    <location>
        <begin position="20"/>
        <end position="1147"/>
    </location>
</feature>
<gene>
    <name evidence="2" type="ORF">JY651_37900</name>
</gene>
<name>A0ABX7NR91_9BACT</name>
<sequence>MSQRIALGLTLLAALFATACGDDPKPQPGAATLVFRSQPGSVRAGEKLGDVEVALVDSSGNVLTDRSGTVQLSLTDAPEGAKLGGATRGVLNYGVARFTNLTVTKAATGMKLSAQLASQTAASAPFTVRPAVASSMSVTTGPTEVEAGAVLAPVAVTLHDAYGNIPEEVSTVTVSLEGGSAGVSLTGNLTAQTVNGVATFSELAVDEDGDYVLAFASGSMAPARSASFKIRPAQAVSLSFTTQPAASTVAGTALAAVKVSLLDARGKVAKKAVGTVSLELVSGNGATLGGTATTDALSGVATFETLRIEKAGSGYTLRASSGSLTAVDSSAFAIAPAAAARLAYVTAPVAATAGSAISPAVQVELLDTYGNRAASTATVDVALADNPGNATLGGTHSVAAVDGLATFANLTLDKAAQGYTLRATSEGVTPVTSEAFNVAHGTVAALAFTTQPATDTPAAESLGTIQVTASDAFGNVVTASTATVSVALGTNPGAATLGGTTQVTLSNGVASFTGLTVDKAGTGYTLSASVANVPPVTSNAFNVSEAAASVAFVAAPGNITAGVAFNPVVQVEIRDAGGNRVPSRATVSLRLANNPTSAALVGTASLAAVNGQARFTGLSMRKAGTGYTVEASAGSLPVVVSGAFNVSPAAMNQLVVTKQPPATVVAGVPMSTVVVEAADAYGNRIPTYGSSVNERISAGVDPDANPSAVGVVGTREVVPVNGVATFSDLAMTRVGSAELLFVAYNSALTALYQGSSSTITVTPGPAAAIAFDPVVAETTAGSAMSPAVQVRVTDRYGNATSGSGDVTLALAANPGHDTLQGTLTAPVTDGVATFADLVLRKAAEGYTLKARMGALTPVTSSTFAIVGAAPARVEFTAQPRSTPNGLPLNEVAVRLVDAFDNTATSVAPVTLALGNANGAVLGGTAVVNAQGGVARFGDLTVDRSGQGYVLAASSPSLVGTESSAFNVYGASLVYVDPAAGRIRLMRNPASTNTQLVLDVVAAEAVNGYGVGFNLPLDATKVRLAAQEGITAGAILSVGASAPAMAVALPLSGPLAGVLTSGISQKSAGSGAVATDTAIPVGSVLYQLRLTLAPGAEPGVVFDGANLGSGFKGLLRNKLGDDVVGSSGFGIGRLEIAADPTFTKTASR</sequence>
<keyword evidence="3" id="KW-1185">Reference proteome</keyword>
<reference evidence="2 3" key="1">
    <citation type="submission" date="2021-02" db="EMBL/GenBank/DDBJ databases">
        <title>De Novo genome assembly of isolated myxobacteria.</title>
        <authorList>
            <person name="Stevens D.C."/>
        </authorList>
    </citation>
    <scope>NUCLEOTIDE SEQUENCE [LARGE SCALE GENOMIC DNA]</scope>
    <source>
        <strain evidence="3">SCPEA02</strain>
    </source>
</reference>
<dbReference type="EMBL" id="CP071090">
    <property type="protein sequence ID" value="QSQ20953.1"/>
    <property type="molecule type" value="Genomic_DNA"/>
</dbReference>
<keyword evidence="1" id="KW-0732">Signal</keyword>
<evidence type="ECO:0000256" key="1">
    <source>
        <dbReference type="SAM" id="SignalP"/>
    </source>
</evidence>
<protein>
    <recommendedName>
        <fullName evidence="4">Big-1 domain-containing protein</fullName>
    </recommendedName>
</protein>
<accession>A0ABX7NR91</accession>
<dbReference type="Proteomes" id="UP000662747">
    <property type="component" value="Chromosome"/>
</dbReference>
<organism evidence="2 3">
    <name type="scientific">Pyxidicoccus parkwayensis</name>
    <dbReference type="NCBI Taxonomy" id="2813578"/>
    <lineage>
        <taxon>Bacteria</taxon>
        <taxon>Pseudomonadati</taxon>
        <taxon>Myxococcota</taxon>
        <taxon>Myxococcia</taxon>
        <taxon>Myxococcales</taxon>
        <taxon>Cystobacterineae</taxon>
        <taxon>Myxococcaceae</taxon>
        <taxon>Pyxidicoccus</taxon>
    </lineage>
</organism>
<feature type="signal peptide" evidence="1">
    <location>
        <begin position="1"/>
        <end position="19"/>
    </location>
</feature>
<evidence type="ECO:0000313" key="2">
    <source>
        <dbReference type="EMBL" id="QSQ20953.1"/>
    </source>
</evidence>
<dbReference type="PROSITE" id="PS51257">
    <property type="entry name" value="PROKAR_LIPOPROTEIN"/>
    <property type="match status" value="1"/>
</dbReference>
<evidence type="ECO:0008006" key="4">
    <source>
        <dbReference type="Google" id="ProtNLM"/>
    </source>
</evidence>